<name>A0A0E9UVC0_ANGAN</name>
<proteinExistence type="predicted"/>
<reference evidence="2" key="2">
    <citation type="journal article" date="2015" name="Fish Shellfish Immunol.">
        <title>Early steps in the European eel (Anguilla anguilla)-Vibrio vulnificus interaction in the gills: Role of the RtxA13 toxin.</title>
        <authorList>
            <person name="Callol A."/>
            <person name="Pajuelo D."/>
            <person name="Ebbesson L."/>
            <person name="Teles M."/>
            <person name="MacKenzie S."/>
            <person name="Amaro C."/>
        </authorList>
    </citation>
    <scope>NUCLEOTIDE SEQUENCE</scope>
</reference>
<keyword evidence="1" id="KW-0732">Signal</keyword>
<feature type="signal peptide" evidence="1">
    <location>
        <begin position="1"/>
        <end position="19"/>
    </location>
</feature>
<sequence>MKRILLKIYLCFNLKCVCGISLTRKTECKNSTIAVAQYHRGT</sequence>
<evidence type="ECO:0000313" key="2">
    <source>
        <dbReference type="EMBL" id="JAH69809.1"/>
    </source>
</evidence>
<organism evidence="2">
    <name type="scientific">Anguilla anguilla</name>
    <name type="common">European freshwater eel</name>
    <name type="synonym">Muraena anguilla</name>
    <dbReference type="NCBI Taxonomy" id="7936"/>
    <lineage>
        <taxon>Eukaryota</taxon>
        <taxon>Metazoa</taxon>
        <taxon>Chordata</taxon>
        <taxon>Craniata</taxon>
        <taxon>Vertebrata</taxon>
        <taxon>Euteleostomi</taxon>
        <taxon>Actinopterygii</taxon>
        <taxon>Neopterygii</taxon>
        <taxon>Teleostei</taxon>
        <taxon>Anguilliformes</taxon>
        <taxon>Anguillidae</taxon>
        <taxon>Anguilla</taxon>
    </lineage>
</organism>
<feature type="chain" id="PRO_5002433524" evidence="1">
    <location>
        <begin position="20"/>
        <end position="42"/>
    </location>
</feature>
<protein>
    <submittedName>
        <fullName evidence="2">Uncharacterized protein</fullName>
    </submittedName>
</protein>
<evidence type="ECO:0000256" key="1">
    <source>
        <dbReference type="SAM" id="SignalP"/>
    </source>
</evidence>
<dbReference type="EMBL" id="GBXM01038768">
    <property type="protein sequence ID" value="JAH69809.1"/>
    <property type="molecule type" value="Transcribed_RNA"/>
</dbReference>
<dbReference type="AlphaFoldDB" id="A0A0E9UVC0"/>
<accession>A0A0E9UVC0</accession>
<reference evidence="2" key="1">
    <citation type="submission" date="2014-11" db="EMBL/GenBank/DDBJ databases">
        <authorList>
            <person name="Amaro Gonzalez C."/>
        </authorList>
    </citation>
    <scope>NUCLEOTIDE SEQUENCE</scope>
</reference>